<dbReference type="GO" id="GO:0032040">
    <property type="term" value="C:small-subunit processome"/>
    <property type="evidence" value="ECO:0007669"/>
    <property type="project" value="InterPro"/>
</dbReference>
<dbReference type="AlphaFoldDB" id="A0A0B7B5Y5"/>
<dbReference type="EMBL" id="HACG01041904">
    <property type="protein sequence ID" value="CEK88769.1"/>
    <property type="molecule type" value="Transcribed_RNA"/>
</dbReference>
<dbReference type="Gene3D" id="2.130.10.10">
    <property type="entry name" value="YVTN repeat-like/Quinoprotein amine dehydrogenase"/>
    <property type="match status" value="1"/>
</dbReference>
<evidence type="ECO:0000256" key="4">
    <source>
        <dbReference type="ARBA" id="ARBA00022574"/>
    </source>
</evidence>
<evidence type="ECO:0000256" key="2">
    <source>
        <dbReference type="ARBA" id="ARBA00022517"/>
    </source>
</evidence>
<evidence type="ECO:0000256" key="5">
    <source>
        <dbReference type="ARBA" id="ARBA00022737"/>
    </source>
</evidence>
<dbReference type="PANTHER" id="PTHR44215:SF1">
    <property type="entry name" value="WD REPEAT-CONTAINING PROTEIN 75"/>
    <property type="match status" value="1"/>
</dbReference>
<feature type="non-terminal residue" evidence="9">
    <location>
        <position position="247"/>
    </location>
</feature>
<organism evidence="9">
    <name type="scientific">Arion vulgaris</name>
    <dbReference type="NCBI Taxonomy" id="1028688"/>
    <lineage>
        <taxon>Eukaryota</taxon>
        <taxon>Metazoa</taxon>
        <taxon>Spiralia</taxon>
        <taxon>Lophotrochozoa</taxon>
        <taxon>Mollusca</taxon>
        <taxon>Gastropoda</taxon>
        <taxon>Heterobranchia</taxon>
        <taxon>Euthyneura</taxon>
        <taxon>Panpulmonata</taxon>
        <taxon>Eupulmonata</taxon>
        <taxon>Stylommatophora</taxon>
        <taxon>Helicina</taxon>
        <taxon>Arionoidea</taxon>
        <taxon>Arionidae</taxon>
        <taxon>Arion</taxon>
    </lineage>
</organism>
<dbReference type="GO" id="GO:0045943">
    <property type="term" value="P:positive regulation of transcription by RNA polymerase I"/>
    <property type="evidence" value="ECO:0007669"/>
    <property type="project" value="InterPro"/>
</dbReference>
<dbReference type="InterPro" id="IPR036322">
    <property type="entry name" value="WD40_repeat_dom_sf"/>
</dbReference>
<keyword evidence="5" id="KW-0677">Repeat</keyword>
<accession>A0A0B7B5Y5</accession>
<keyword evidence="4 8" id="KW-0853">WD repeat</keyword>
<dbReference type="GO" id="GO:2000234">
    <property type="term" value="P:positive regulation of rRNA processing"/>
    <property type="evidence" value="ECO:0007669"/>
    <property type="project" value="TreeGrafter"/>
</dbReference>
<proteinExistence type="predicted"/>
<dbReference type="InterPro" id="IPR015943">
    <property type="entry name" value="WD40/YVTN_repeat-like_dom_sf"/>
</dbReference>
<keyword evidence="2" id="KW-0690">Ribosome biogenesis</keyword>
<evidence type="ECO:0000256" key="1">
    <source>
        <dbReference type="ARBA" id="ARBA00004604"/>
    </source>
</evidence>
<evidence type="ECO:0000256" key="7">
    <source>
        <dbReference type="ARBA" id="ARBA00023242"/>
    </source>
</evidence>
<dbReference type="SUPFAM" id="SSF50978">
    <property type="entry name" value="WD40 repeat-like"/>
    <property type="match status" value="1"/>
</dbReference>
<evidence type="ECO:0000256" key="3">
    <source>
        <dbReference type="ARBA" id="ARBA00022552"/>
    </source>
</evidence>
<name>A0A0B7B5Y5_9EUPU</name>
<dbReference type="InterPro" id="IPR001680">
    <property type="entry name" value="WD40_rpt"/>
</dbReference>
<dbReference type="PANTHER" id="PTHR44215">
    <property type="entry name" value="WD REPEAT-CONTAINING PROTEIN 75"/>
    <property type="match status" value="1"/>
</dbReference>
<dbReference type="Pfam" id="PF23869">
    <property type="entry name" value="Beta-prop_WDR75_1st"/>
    <property type="match status" value="1"/>
</dbReference>
<reference evidence="9" key="1">
    <citation type="submission" date="2014-12" db="EMBL/GenBank/DDBJ databases">
        <title>Insight into the proteome of Arion vulgaris.</title>
        <authorList>
            <person name="Aradska J."/>
            <person name="Bulat T."/>
            <person name="Smidak R."/>
            <person name="Sarate P."/>
            <person name="Gangsoo J."/>
            <person name="Sialana F."/>
            <person name="Bilban M."/>
            <person name="Lubec G."/>
        </authorList>
    </citation>
    <scope>NUCLEOTIDE SEQUENCE</scope>
    <source>
        <tissue evidence="9">Skin</tissue>
    </source>
</reference>
<comment type="subcellular location">
    <subcellularLocation>
        <location evidence="1">Nucleus</location>
        <location evidence="1">Nucleolus</location>
    </subcellularLocation>
</comment>
<keyword evidence="3" id="KW-0698">rRNA processing</keyword>
<protein>
    <submittedName>
        <fullName evidence="9">Uncharacterized protein</fullName>
    </submittedName>
</protein>
<feature type="repeat" description="WD" evidence="8">
    <location>
        <begin position="47"/>
        <end position="89"/>
    </location>
</feature>
<evidence type="ECO:0000256" key="6">
    <source>
        <dbReference type="ARBA" id="ARBA00023163"/>
    </source>
</evidence>
<keyword evidence="7" id="KW-0539">Nucleus</keyword>
<dbReference type="InterPro" id="IPR053826">
    <property type="entry name" value="WDR75"/>
</dbReference>
<evidence type="ECO:0000313" key="9">
    <source>
        <dbReference type="EMBL" id="CEK88769.1"/>
    </source>
</evidence>
<dbReference type="SMART" id="SM00320">
    <property type="entry name" value="WD40"/>
    <property type="match status" value="2"/>
</dbReference>
<dbReference type="GO" id="GO:0006364">
    <property type="term" value="P:rRNA processing"/>
    <property type="evidence" value="ECO:0007669"/>
    <property type="project" value="UniProtKB-KW"/>
</dbReference>
<keyword evidence="6" id="KW-0804">Transcription</keyword>
<evidence type="ECO:0000256" key="8">
    <source>
        <dbReference type="PROSITE-ProRule" id="PRU00221"/>
    </source>
</evidence>
<sequence length="247" mass="27584">MTLVPSLQAGSQFGKYCFSHDSKYLFSCYGLVIKVFNVANGNCLHDLSGHIKTATGVAVNPSNVLQILSCGQDGLLIYWDYLDGVALKQHDLHMSLHGILSISAENKSIIMLAQTLAQKTFSLMLWKRKKSDIQDFSKPKVLIENCDGDHRLVSIGCQKEFVASGLKHQLSIYSMKKGSTKVVSDHEKFNKLKPITCVACHPTEYCIATGFETGKVILWHSFSKMVSQRPLFFTGMHFQSYVLTLLQ</sequence>
<dbReference type="GO" id="GO:0003723">
    <property type="term" value="F:RNA binding"/>
    <property type="evidence" value="ECO:0007669"/>
    <property type="project" value="InterPro"/>
</dbReference>
<dbReference type="PROSITE" id="PS50082">
    <property type="entry name" value="WD_REPEATS_2"/>
    <property type="match status" value="1"/>
</dbReference>
<gene>
    <name evidence="9" type="primary">ORF166913</name>
</gene>